<protein>
    <submittedName>
        <fullName evidence="1">Uncharacterized protein</fullName>
    </submittedName>
</protein>
<organism evidence="1">
    <name type="scientific">Micrurus lemniscatus lemniscatus</name>
    <dbReference type="NCBI Taxonomy" id="129467"/>
    <lineage>
        <taxon>Eukaryota</taxon>
        <taxon>Metazoa</taxon>
        <taxon>Chordata</taxon>
        <taxon>Craniata</taxon>
        <taxon>Vertebrata</taxon>
        <taxon>Euteleostomi</taxon>
        <taxon>Lepidosauria</taxon>
        <taxon>Squamata</taxon>
        <taxon>Bifurcata</taxon>
        <taxon>Unidentata</taxon>
        <taxon>Episquamata</taxon>
        <taxon>Toxicofera</taxon>
        <taxon>Serpentes</taxon>
        <taxon>Colubroidea</taxon>
        <taxon>Elapidae</taxon>
        <taxon>Elapinae</taxon>
        <taxon>Micrurus</taxon>
    </lineage>
</organism>
<dbReference type="AlphaFoldDB" id="A0A2D4HD52"/>
<evidence type="ECO:0000313" key="1">
    <source>
        <dbReference type="EMBL" id="LAA69915.1"/>
    </source>
</evidence>
<dbReference type="EMBL" id="IACK01018632">
    <property type="protein sequence ID" value="LAA69915.1"/>
    <property type="molecule type" value="Transcribed_RNA"/>
</dbReference>
<proteinExistence type="predicted"/>
<sequence>MITWDFPRKVDKMYRVSSKCATRQQLPRHLLIQFVRKSIKQQVLQKHFEQRLTIVGNEVSQFREITITILRKSWQISYSRNNPVFHWDKLGVILTFQNQHF</sequence>
<reference evidence="1" key="1">
    <citation type="submission" date="2017-07" db="EMBL/GenBank/DDBJ databases">
        <authorList>
            <person name="Mikheyev A."/>
            <person name="Grau M."/>
        </authorList>
    </citation>
    <scope>NUCLEOTIDE SEQUENCE</scope>
    <source>
        <tissue evidence="1">Venom_gland</tissue>
    </source>
</reference>
<name>A0A2D4HD52_MICLE</name>
<reference evidence="1" key="2">
    <citation type="submission" date="2017-11" db="EMBL/GenBank/DDBJ databases">
        <title>Coralsnake Venomics: Analyses of Venom Gland Transcriptomes and Proteomes of Six Brazilian Taxa.</title>
        <authorList>
            <person name="Aird S.D."/>
            <person name="Jorge da Silva N."/>
            <person name="Qiu L."/>
            <person name="Villar-Briones A."/>
            <person name="Aparecida-Saddi V."/>
            <person name="Campos-Telles M.P."/>
            <person name="Grau M."/>
            <person name="Mikheyev A.S."/>
        </authorList>
    </citation>
    <scope>NUCLEOTIDE SEQUENCE</scope>
    <source>
        <tissue evidence="1">Venom_gland</tissue>
    </source>
</reference>
<accession>A0A2D4HD52</accession>